<dbReference type="RefSeq" id="XP_635843.1">
    <property type="nucleotide sequence ID" value="XM_630751.1"/>
</dbReference>
<feature type="short sequence motif" description="GXSXG" evidence="2">
    <location>
        <begin position="46"/>
        <end position="50"/>
    </location>
</feature>
<dbReference type="FunFam" id="3.40.1090.10:FF:000088">
    <property type="entry name" value="Uncharacterized protein"/>
    <property type="match status" value="1"/>
</dbReference>
<gene>
    <name evidence="4" type="ORF">DDB_G0290225</name>
</gene>
<evidence type="ECO:0000313" key="4">
    <source>
        <dbReference type="EMBL" id="EAL62334.1"/>
    </source>
</evidence>
<feature type="active site" description="Nucleophile" evidence="2">
    <location>
        <position position="48"/>
    </location>
</feature>
<dbReference type="Proteomes" id="UP000002195">
    <property type="component" value="Unassembled WGS sequence"/>
</dbReference>
<protein>
    <submittedName>
        <fullName evidence="4">Patatin family protein</fullName>
    </submittedName>
</protein>
<dbReference type="KEGG" id="ddi:DDB_G0290225"/>
<comment type="caution">
    <text evidence="4">The sequence shown here is derived from an EMBL/GenBank/DDBJ whole genome shotgun (WGS) entry which is preliminary data.</text>
</comment>
<dbReference type="InterPro" id="IPR016035">
    <property type="entry name" value="Acyl_Trfase/lysoPLipase"/>
</dbReference>
<keyword evidence="5" id="KW-1185">Reference proteome</keyword>
<feature type="short sequence motif" description="DGA/G" evidence="2">
    <location>
        <begin position="204"/>
        <end position="206"/>
    </location>
</feature>
<dbReference type="AlphaFoldDB" id="Q54GD5"/>
<dbReference type="GeneID" id="8627551"/>
<dbReference type="SMR" id="Q54GD5"/>
<dbReference type="dictyBase" id="DDB_G0290225"/>
<dbReference type="PANTHER" id="PTHR24185">
    <property type="entry name" value="CALCIUM-INDEPENDENT PHOSPHOLIPASE A2-GAMMA"/>
    <property type="match status" value="1"/>
</dbReference>
<dbReference type="HOGENOM" id="CLU_716530_0_0_1"/>
<evidence type="ECO:0000256" key="2">
    <source>
        <dbReference type="PROSITE-ProRule" id="PRU01161"/>
    </source>
</evidence>
<dbReference type="SUPFAM" id="SSF52151">
    <property type="entry name" value="FabD/lysophospholipase-like"/>
    <property type="match status" value="1"/>
</dbReference>
<dbReference type="InterPro" id="IPR002641">
    <property type="entry name" value="PNPLA_dom"/>
</dbReference>
<feature type="domain" description="PNPLA" evidence="3">
    <location>
        <begin position="10"/>
        <end position="217"/>
    </location>
</feature>
<dbReference type="PaxDb" id="44689-DDB0231758"/>
<name>Q54GD5_DICDI</name>
<dbReference type="GO" id="GO:0007618">
    <property type="term" value="P:mating"/>
    <property type="evidence" value="ECO:0000270"/>
    <property type="project" value="dictyBase"/>
</dbReference>
<proteinExistence type="predicted"/>
<dbReference type="PROSITE" id="PS51635">
    <property type="entry name" value="PNPLA"/>
    <property type="match status" value="1"/>
</dbReference>
<reference evidence="4 5" key="1">
    <citation type="journal article" date="2005" name="Nature">
        <title>The genome of the social amoeba Dictyostelium discoideum.</title>
        <authorList>
            <consortium name="The Dictyostelium discoideum Sequencing Consortium"/>
            <person name="Eichinger L."/>
            <person name="Pachebat J.A."/>
            <person name="Glockner G."/>
            <person name="Rajandream M.A."/>
            <person name="Sucgang R."/>
            <person name="Berriman M."/>
            <person name="Song J."/>
            <person name="Olsen R."/>
            <person name="Szafranski K."/>
            <person name="Xu Q."/>
            <person name="Tunggal B."/>
            <person name="Kummerfeld S."/>
            <person name="Madera M."/>
            <person name="Konfortov B.A."/>
            <person name="Rivero F."/>
            <person name="Bankier A.T."/>
            <person name="Lehmann R."/>
            <person name="Hamlin N."/>
            <person name="Davies R."/>
            <person name="Gaudet P."/>
            <person name="Fey P."/>
            <person name="Pilcher K."/>
            <person name="Chen G."/>
            <person name="Saunders D."/>
            <person name="Sodergren E."/>
            <person name="Davis P."/>
            <person name="Kerhornou A."/>
            <person name="Nie X."/>
            <person name="Hall N."/>
            <person name="Anjard C."/>
            <person name="Hemphill L."/>
            <person name="Bason N."/>
            <person name="Farbrother P."/>
            <person name="Desany B."/>
            <person name="Just E."/>
            <person name="Morio T."/>
            <person name="Rost R."/>
            <person name="Churcher C."/>
            <person name="Cooper J."/>
            <person name="Haydock S."/>
            <person name="van Driessche N."/>
            <person name="Cronin A."/>
            <person name="Goodhead I."/>
            <person name="Muzny D."/>
            <person name="Mourier T."/>
            <person name="Pain A."/>
            <person name="Lu M."/>
            <person name="Harper D."/>
            <person name="Lindsay R."/>
            <person name="Hauser H."/>
            <person name="James K."/>
            <person name="Quiles M."/>
            <person name="Madan Babu M."/>
            <person name="Saito T."/>
            <person name="Buchrieser C."/>
            <person name="Wardroper A."/>
            <person name="Felder M."/>
            <person name="Thangavelu M."/>
            <person name="Johnson D."/>
            <person name="Knights A."/>
            <person name="Loulseged H."/>
            <person name="Mungall K."/>
            <person name="Oliver K."/>
            <person name="Price C."/>
            <person name="Quail M.A."/>
            <person name="Urushihara H."/>
            <person name="Hernandez J."/>
            <person name="Rabbinowitsch E."/>
            <person name="Steffen D."/>
            <person name="Sanders M."/>
            <person name="Ma J."/>
            <person name="Kohara Y."/>
            <person name="Sharp S."/>
            <person name="Simmonds M."/>
            <person name="Spiegler S."/>
            <person name="Tivey A."/>
            <person name="Sugano S."/>
            <person name="White B."/>
            <person name="Walker D."/>
            <person name="Woodward J."/>
            <person name="Winckler T."/>
            <person name="Tanaka Y."/>
            <person name="Shaulsky G."/>
            <person name="Schleicher M."/>
            <person name="Weinstock G."/>
            <person name="Rosenthal A."/>
            <person name="Cox E.C."/>
            <person name="Chisholm R.L."/>
            <person name="Gibbs R."/>
            <person name="Loomis W.F."/>
            <person name="Platzer M."/>
            <person name="Kay R.R."/>
            <person name="Williams J."/>
            <person name="Dear P.H."/>
            <person name="Noegel A.A."/>
            <person name="Barrell B."/>
            <person name="Kuspa A."/>
        </authorList>
    </citation>
    <scope>NUCLEOTIDE SEQUENCE [LARGE SCALE GENOMIC DNA]</scope>
    <source>
        <strain evidence="4 5">AX4</strain>
    </source>
</reference>
<feature type="active site" description="Proton acceptor" evidence="2">
    <location>
        <position position="204"/>
    </location>
</feature>
<dbReference type="EMBL" id="AAFI02000161">
    <property type="protein sequence ID" value="EAL62334.1"/>
    <property type="molecule type" value="Genomic_DNA"/>
</dbReference>
<dbReference type="VEuPathDB" id="AmoebaDB:DDB_G0290225"/>
<dbReference type="GO" id="GO:0019369">
    <property type="term" value="P:arachidonate metabolic process"/>
    <property type="evidence" value="ECO:0000318"/>
    <property type="project" value="GO_Central"/>
</dbReference>
<evidence type="ECO:0000259" key="3">
    <source>
        <dbReference type="PROSITE" id="PS51635"/>
    </source>
</evidence>
<sequence>MTDKPIRIVTVIDGGGTRGYYTVWLLEKLFQEVGCDLINESSLVGGTSTGGIIAISKAVGKLNNEALSNLYVGEDAKKIFVSSYLENIKNIYLRAEAYDSSKLEELARTTLIGNSGPIENNQKFFVTACSPKKEGNEDELIVDIISNYKPVDNDNKQLIIDSQRFIVGSGDDKNQLSVIEAIRATSDIPGAFKLITKDDVTFYDGGFLYNNPILIAYGEARNQFPNDRIIILSFGTGGIVDADGITNDQLKEMNRQSNSQLEQILTPIDEATSTALESNLQFVGPIQGIKNGIEFKKMIDLSKRLALKSPSTHTLFENFMNFRRNSEFSDDDLFVFRFESKLEKHVEFTDTSKEGFTTLMNGALDLANSKHFKKTAELLRKVIIKNNGGKEPSYTPETIALPK</sequence>
<dbReference type="PANTHER" id="PTHR24185:SF2">
    <property type="entry name" value="PATATIN FAMILY PROTEIN"/>
    <property type="match status" value="1"/>
</dbReference>
<dbReference type="GO" id="GO:0016020">
    <property type="term" value="C:membrane"/>
    <property type="evidence" value="ECO:0000318"/>
    <property type="project" value="GO_Central"/>
</dbReference>
<dbReference type="Pfam" id="PF01734">
    <property type="entry name" value="Patatin"/>
    <property type="match status" value="1"/>
</dbReference>
<dbReference type="GO" id="GO:0016042">
    <property type="term" value="P:lipid catabolic process"/>
    <property type="evidence" value="ECO:0007669"/>
    <property type="project" value="UniProtKB-UniRule"/>
</dbReference>
<keyword evidence="2" id="KW-0378">Hydrolase</keyword>
<accession>Q54GD5</accession>
<dbReference type="GO" id="GO:0047499">
    <property type="term" value="F:calcium-independent phospholipase A2 activity"/>
    <property type="evidence" value="ECO:0000318"/>
    <property type="project" value="GO_Central"/>
</dbReference>
<feature type="short sequence motif" description="GXGXXG" evidence="2">
    <location>
        <begin position="14"/>
        <end position="19"/>
    </location>
</feature>
<evidence type="ECO:0000313" key="5">
    <source>
        <dbReference type="Proteomes" id="UP000002195"/>
    </source>
</evidence>
<dbReference type="PhylomeDB" id="Q54GD5"/>
<dbReference type="InParanoid" id="Q54GD5"/>
<evidence type="ECO:0000256" key="1">
    <source>
        <dbReference type="ARBA" id="ARBA00023098"/>
    </source>
</evidence>
<dbReference type="CDD" id="cd07199">
    <property type="entry name" value="Pat17_PNPLA8_PNPLA9_like"/>
    <property type="match status" value="1"/>
</dbReference>
<dbReference type="Gene3D" id="3.40.1090.10">
    <property type="entry name" value="Cytosolic phospholipase A2 catalytic domain"/>
    <property type="match status" value="1"/>
</dbReference>
<keyword evidence="1 2" id="KW-0443">Lipid metabolism</keyword>
<organism evidence="4 5">
    <name type="scientific">Dictyostelium discoideum</name>
    <name type="common">Social amoeba</name>
    <dbReference type="NCBI Taxonomy" id="44689"/>
    <lineage>
        <taxon>Eukaryota</taxon>
        <taxon>Amoebozoa</taxon>
        <taxon>Evosea</taxon>
        <taxon>Eumycetozoa</taxon>
        <taxon>Dictyostelia</taxon>
        <taxon>Dictyosteliales</taxon>
        <taxon>Dictyosteliaceae</taxon>
        <taxon>Dictyostelium</taxon>
    </lineage>
</organism>
<keyword evidence="2" id="KW-0442">Lipid degradation</keyword>